<reference evidence="1 2" key="1">
    <citation type="journal article" date="2022" name="Int. J. Syst. Evol. Microbiol.">
        <title>Apilactobacillus apisilvae sp. nov., Nicolia spurrieriana gen. nov. sp. nov., Bombilactobacillus folatiphilus sp. nov. and Bombilactobacillus thymidiniphilus sp. nov., four new lactic acid bacterial isolates from stingless bees Tetragonula carbonaria and Austroplebeia australis.</title>
        <authorList>
            <person name="Oliphant S.A."/>
            <person name="Watson-Haigh N.S."/>
            <person name="Sumby K.M."/>
            <person name="Gardner J."/>
            <person name="Groom S."/>
            <person name="Jiranek V."/>
        </authorList>
    </citation>
    <scope>NUCLEOTIDE SEQUENCE [LARGE SCALE GENOMIC DNA]</scope>
    <source>
        <strain evidence="1 2">SG5_A10</strain>
    </source>
</reference>
<keyword evidence="1" id="KW-0614">Plasmid</keyword>
<sequence length="124" mass="13984">MINSKKFKKAAKILWSSRATIYGQVNTKDDVFDDTTDQMIVENEPCKVIISTMKSDSMNLVNEQTYDAKLLIRNGINIPSGAKIKVTDVNGHTNNYKQTTQGYTGYANHQEVTMLYDEKAKQKG</sequence>
<dbReference type="RefSeq" id="WP_249511823.1">
    <property type="nucleotide sequence ID" value="NZ_CP093364.1"/>
</dbReference>
<accession>A0ABY4PKD6</accession>
<evidence type="ECO:0000313" key="1">
    <source>
        <dbReference type="EMBL" id="UQS85860.1"/>
    </source>
</evidence>
<organism evidence="1 2">
    <name type="scientific">Apilactobacillus apisilvae</name>
    <dbReference type="NCBI Taxonomy" id="2923364"/>
    <lineage>
        <taxon>Bacteria</taxon>
        <taxon>Bacillati</taxon>
        <taxon>Bacillota</taxon>
        <taxon>Bacilli</taxon>
        <taxon>Lactobacillales</taxon>
        <taxon>Lactobacillaceae</taxon>
        <taxon>Apilactobacillus</taxon>
    </lineage>
</organism>
<proteinExistence type="predicted"/>
<evidence type="ECO:0000313" key="2">
    <source>
        <dbReference type="Proteomes" id="UP000831859"/>
    </source>
</evidence>
<dbReference type="Proteomes" id="UP000831859">
    <property type="component" value="Plasmid p2unnamed"/>
</dbReference>
<geneLocation type="plasmid" evidence="1 2">
    <name>p2unnamed</name>
</geneLocation>
<dbReference type="EMBL" id="CP093364">
    <property type="protein sequence ID" value="UQS85860.1"/>
    <property type="molecule type" value="Genomic_DNA"/>
</dbReference>
<name>A0ABY4PKD6_9LACO</name>
<gene>
    <name evidence="1" type="ORF">MOO46_07670</name>
</gene>
<evidence type="ECO:0008006" key="3">
    <source>
        <dbReference type="Google" id="ProtNLM"/>
    </source>
</evidence>
<protein>
    <recommendedName>
        <fullName evidence="3">Phage protein</fullName>
    </recommendedName>
</protein>
<keyword evidence="2" id="KW-1185">Reference proteome</keyword>